<comment type="caution">
    <text evidence="5">The sequence shown here is derived from an EMBL/GenBank/DDBJ whole genome shotgun (WGS) entry which is preliminary data.</text>
</comment>
<dbReference type="Pfam" id="PF26121">
    <property type="entry name" value="HTH_CDT1"/>
    <property type="match status" value="1"/>
</dbReference>
<protein>
    <recommendedName>
        <fullName evidence="4">DNA replication factor Cdt1 C-terminal domain-containing protein</fullName>
    </recommendedName>
</protein>
<proteinExistence type="inferred from homology"/>
<organism evidence="5 6">
    <name type="scientific">Venturia inaequalis</name>
    <name type="common">Apple scab fungus</name>
    <dbReference type="NCBI Taxonomy" id="5025"/>
    <lineage>
        <taxon>Eukaryota</taxon>
        <taxon>Fungi</taxon>
        <taxon>Dikarya</taxon>
        <taxon>Ascomycota</taxon>
        <taxon>Pezizomycotina</taxon>
        <taxon>Dothideomycetes</taxon>
        <taxon>Pleosporomycetidae</taxon>
        <taxon>Venturiales</taxon>
        <taxon>Venturiaceae</taxon>
        <taxon>Venturia</taxon>
    </lineage>
</organism>
<evidence type="ECO:0000256" key="1">
    <source>
        <dbReference type="ARBA" id="ARBA00008356"/>
    </source>
</evidence>
<dbReference type="InterPro" id="IPR038090">
    <property type="entry name" value="Cdt1_C_WH_dom_sf"/>
</dbReference>
<evidence type="ECO:0000256" key="2">
    <source>
        <dbReference type="ARBA" id="ARBA00023306"/>
    </source>
</evidence>
<feature type="region of interest" description="Disordered" evidence="3">
    <location>
        <begin position="84"/>
        <end position="107"/>
    </location>
</feature>
<feature type="region of interest" description="Disordered" evidence="3">
    <location>
        <begin position="293"/>
        <end position="323"/>
    </location>
</feature>
<evidence type="ECO:0000313" key="6">
    <source>
        <dbReference type="Proteomes" id="UP000433883"/>
    </source>
</evidence>
<accession>A0A8H3UPM0</accession>
<name>A0A8H3UPM0_VENIN</name>
<keyword evidence="2" id="KW-0131">Cell cycle</keyword>
<comment type="similarity">
    <text evidence="1">Belongs to the Cdt1 family.</text>
</comment>
<sequence length="457" mass="50918">MPRSQRSIQAFAKVSKPLGDGQATSNKRKHTFDARDASPEPAINRKKQRLQLLTPPETPTKALKHAIANLSLSPIPLPALKVTKRKRAATPEIDTPPTSPDPEDFEDMRHTTDVSFEIEDLMNLNSAFLTALALHYAHHGSASPVDVRTLTPSVTKAWGKRKATIEDVRLCLGVTASRNTKRNAFILSNYGNGRICIEMGGKKQRKGFMYQGFNETEMRQQFETNLERAWKSWTDKEDIKAFIQDLPLAEITKCSSLVKLEPTLAKGQQRLEQVLGPKESRHLKRRKVTFAEEPAEAVKEEEASIPSAEPMEVEPAAAKPATTTTTRGLDLLNRIQQKQHALSLLPAGPSKDQQNHTRALQRVEEILTILDLLAAGKGTGSRVSFPLPPLIQSIQASLRSPMDKEEVQRVLDIMVEEVAKGFVKIVGFGGVRACVVNRIMRPRPEVLRERIEEAAKY</sequence>
<dbReference type="EMBL" id="WNWQ01000212">
    <property type="protein sequence ID" value="KAE9974219.1"/>
    <property type="molecule type" value="Genomic_DNA"/>
</dbReference>
<dbReference type="AlphaFoldDB" id="A0A8H3UPM0"/>
<dbReference type="InterPro" id="IPR032054">
    <property type="entry name" value="Cdt1_C"/>
</dbReference>
<evidence type="ECO:0000313" key="5">
    <source>
        <dbReference type="EMBL" id="KAE9974219.1"/>
    </source>
</evidence>
<gene>
    <name evidence="5" type="ORF">BLS_003242</name>
</gene>
<dbReference type="Pfam" id="PF16679">
    <property type="entry name" value="CDT1_C"/>
    <property type="match status" value="1"/>
</dbReference>
<evidence type="ECO:0000256" key="3">
    <source>
        <dbReference type="SAM" id="MobiDB-lite"/>
    </source>
</evidence>
<reference evidence="5 6" key="1">
    <citation type="submission" date="2019-11" db="EMBL/GenBank/DDBJ databases">
        <title>Venturia inaequalis Genome Resource.</title>
        <authorList>
            <person name="Lichtner F.J."/>
        </authorList>
    </citation>
    <scope>NUCLEOTIDE SEQUENCE [LARGE SCALE GENOMIC DNA]</scope>
    <source>
        <strain evidence="5">Bline_iso_100314</strain>
    </source>
</reference>
<feature type="domain" description="DNA replication factor Cdt1 C-terminal" evidence="4">
    <location>
        <begin position="330"/>
        <end position="426"/>
    </location>
</feature>
<dbReference type="Proteomes" id="UP000433883">
    <property type="component" value="Unassembled WGS sequence"/>
</dbReference>
<dbReference type="Gene3D" id="1.10.10.1420">
    <property type="entry name" value="DNA replication factor Cdt1, C-terminal WH domain"/>
    <property type="match status" value="1"/>
</dbReference>
<evidence type="ECO:0000259" key="4">
    <source>
        <dbReference type="Pfam" id="PF16679"/>
    </source>
</evidence>
<feature type="region of interest" description="Disordered" evidence="3">
    <location>
        <begin position="1"/>
        <end position="56"/>
    </location>
</feature>